<feature type="transmembrane region" description="Helical" evidence="5">
    <location>
        <begin position="131"/>
        <end position="156"/>
    </location>
</feature>
<reference evidence="6 7" key="1">
    <citation type="submission" date="2018-06" db="EMBL/GenBank/DDBJ databases">
        <authorList>
            <consortium name="Pathogen Informatics"/>
            <person name="Doyle S."/>
        </authorList>
    </citation>
    <scope>NUCLEOTIDE SEQUENCE [LARGE SCALE GENOMIC DNA]</scope>
    <source>
        <strain evidence="6 7">NCTC7922</strain>
    </source>
</reference>
<evidence type="ECO:0000256" key="5">
    <source>
        <dbReference type="SAM" id="Phobius"/>
    </source>
</evidence>
<feature type="transmembrane region" description="Helical" evidence="5">
    <location>
        <begin position="7"/>
        <end position="33"/>
    </location>
</feature>
<feature type="transmembrane region" description="Helical" evidence="5">
    <location>
        <begin position="53"/>
        <end position="80"/>
    </location>
</feature>
<evidence type="ECO:0000313" key="6">
    <source>
        <dbReference type="EMBL" id="STM16035.1"/>
    </source>
</evidence>
<gene>
    <name evidence="6" type="primary">ynjC_1</name>
    <name evidence="6" type="ORF">NCTC7922_02453</name>
</gene>
<dbReference type="Proteomes" id="UP000254174">
    <property type="component" value="Unassembled WGS sequence"/>
</dbReference>
<dbReference type="GO" id="GO:0016020">
    <property type="term" value="C:membrane"/>
    <property type="evidence" value="ECO:0007669"/>
    <property type="project" value="UniProtKB-SubCell"/>
</dbReference>
<dbReference type="Gene3D" id="1.10.3720.10">
    <property type="entry name" value="MetI-like"/>
    <property type="match status" value="1"/>
</dbReference>
<keyword evidence="3 5" id="KW-1133">Transmembrane helix</keyword>
<dbReference type="EMBL" id="UGFC01000006">
    <property type="protein sequence ID" value="STM16035.1"/>
    <property type="molecule type" value="Genomic_DNA"/>
</dbReference>
<feature type="transmembrane region" description="Helical" evidence="5">
    <location>
        <begin position="315"/>
        <end position="337"/>
    </location>
</feature>
<sequence length="402" mass="43188">MATPLRYALIFLLWAMVAVIYAPLIPATLTLISPALSLTHWQALFADPQLPQALLATLVSTTIAAVGALLIALLVIVALWPSRNGSVCAPVYRGCSPFPMWLLPPAPFCSLLTEGCFMTISHISLRQWTNWVLGLGLTLAVKESAFLLWILAAVLSEKRLLQQVIVLDSLGYSRWQCLNWLLLPSVAPALAMAMLAIVAWSLSVVDVAIILGPGNPPTLAVISWQWLTQGDADQQAKGALASLLLMLLLAAYVLLGYLLWRSWRRTIPRVDGVRKPATPLLSGNTLASFLPLTGVLCVVLLAILADQSTINSEALINSLTMGFTATFIALILILAWLEWGSSRRHFWLWVAHFITRSATGGGPVHAGAMAKPGWKLDGGGLGASAVGNAVDAIYPATRLAAH</sequence>
<proteinExistence type="predicted"/>
<accession>A0A377D4N0</accession>
<keyword evidence="4 5" id="KW-0472">Membrane</keyword>
<dbReference type="AlphaFoldDB" id="A0A377D4N0"/>
<feature type="transmembrane region" description="Helical" evidence="5">
    <location>
        <begin position="239"/>
        <end position="260"/>
    </location>
</feature>
<keyword evidence="2 5" id="KW-0812">Transmembrane</keyword>
<evidence type="ECO:0000256" key="4">
    <source>
        <dbReference type="ARBA" id="ARBA00023136"/>
    </source>
</evidence>
<evidence type="ECO:0000256" key="2">
    <source>
        <dbReference type="ARBA" id="ARBA00022692"/>
    </source>
</evidence>
<evidence type="ECO:0000256" key="1">
    <source>
        <dbReference type="ARBA" id="ARBA00004141"/>
    </source>
</evidence>
<protein>
    <submittedName>
        <fullName evidence="6">ABC transporter permease</fullName>
    </submittedName>
</protein>
<comment type="subcellular location">
    <subcellularLocation>
        <location evidence="1">Membrane</location>
        <topology evidence="1">Multi-pass membrane protein</topology>
    </subcellularLocation>
</comment>
<dbReference type="InterPro" id="IPR035906">
    <property type="entry name" value="MetI-like_sf"/>
</dbReference>
<organism evidence="6 7">
    <name type="scientific">Escherichia coli</name>
    <dbReference type="NCBI Taxonomy" id="562"/>
    <lineage>
        <taxon>Bacteria</taxon>
        <taxon>Pseudomonadati</taxon>
        <taxon>Pseudomonadota</taxon>
        <taxon>Gammaproteobacteria</taxon>
        <taxon>Enterobacterales</taxon>
        <taxon>Enterobacteriaceae</taxon>
        <taxon>Escherichia</taxon>
    </lineage>
</organism>
<evidence type="ECO:0000256" key="3">
    <source>
        <dbReference type="ARBA" id="ARBA00022989"/>
    </source>
</evidence>
<name>A0A377D4N0_ECOLX</name>
<feature type="transmembrane region" description="Helical" evidence="5">
    <location>
        <begin position="281"/>
        <end position="303"/>
    </location>
</feature>
<feature type="transmembrane region" description="Helical" evidence="5">
    <location>
        <begin position="177"/>
        <end position="202"/>
    </location>
</feature>
<evidence type="ECO:0000313" key="7">
    <source>
        <dbReference type="Proteomes" id="UP000254174"/>
    </source>
</evidence>
<dbReference type="SUPFAM" id="SSF161098">
    <property type="entry name" value="MetI-like"/>
    <property type="match status" value="1"/>
</dbReference>